<dbReference type="GO" id="GO:0000428">
    <property type="term" value="C:DNA-directed RNA polymerase complex"/>
    <property type="evidence" value="ECO:0007669"/>
    <property type="project" value="UniProtKB-KW"/>
</dbReference>
<dbReference type="EMBL" id="LNFP01000961">
    <property type="protein sequence ID" value="KUF88468.1"/>
    <property type="molecule type" value="Genomic_DNA"/>
</dbReference>
<dbReference type="GO" id="GO:0005730">
    <property type="term" value="C:nucleolus"/>
    <property type="evidence" value="ECO:0007669"/>
    <property type="project" value="UniProtKB-SubCell"/>
</dbReference>
<dbReference type="Pfam" id="PF06870">
    <property type="entry name" value="RNA_pol_I_A49"/>
    <property type="match status" value="1"/>
</dbReference>
<evidence type="ECO:0000256" key="4">
    <source>
        <dbReference type="ARBA" id="ARBA00023163"/>
    </source>
</evidence>
<evidence type="ECO:0000313" key="6">
    <source>
        <dbReference type="EMBL" id="KUF88468.1"/>
    </source>
</evidence>
<comment type="caution">
    <text evidence="6">The sequence shown here is derived from an EMBL/GenBank/DDBJ whole genome shotgun (WGS) entry which is preliminary data.</text>
</comment>
<keyword evidence="5" id="KW-0539">Nucleus</keyword>
<accession>A0A0W8CWX4</accession>
<comment type="similarity">
    <text evidence="2">Belongs to the eukaryotic RPA49/POLR1E RNA polymerase subunit family.</text>
</comment>
<protein>
    <submittedName>
        <fullName evidence="6">Isopenicillin N epimerase</fullName>
    </submittedName>
</protein>
<sequence length="409" mass="45392">MSKRLKVHLQHQEAFDSTAPVVATFRNGPPPPNQRKDLAFEVFENPAKKQRLVIASSEKVAYQGANFGYLGSSHDFANYAVGVYDRKTKEVRLCNVNQIYVMQQAIKNASENVDDNRGEDKNFMDQRRDLVEVFGSKKSKRMQKNREENIVDLENISGAASVSQTLQKKISAAKRKLEEERAQDGSYSKEGAALAATRNALLPPCDVDAPTPDRVYDLTKCTADHGVAEYAASLNLASLPTRLMLSLPAPYDVNKMCLVVYLAYMIDFYNSRFPLRKSAAVFSEEKGIPLVIVRHFLKLFTDISEGNGYPTYFQSKAMKDKLSLHLIVVALTVNGFTLDLTEVGNDLKKSSIHIQAYARQLGCIVEKAKADTAVYGGAASLASKKQIQRAVLSVPLHFPLPKRGGPARR</sequence>
<evidence type="ECO:0000256" key="3">
    <source>
        <dbReference type="ARBA" id="ARBA00022478"/>
    </source>
</evidence>
<dbReference type="GO" id="GO:0006351">
    <property type="term" value="P:DNA-templated transcription"/>
    <property type="evidence" value="ECO:0007669"/>
    <property type="project" value="InterPro"/>
</dbReference>
<dbReference type="GO" id="GO:0003677">
    <property type="term" value="F:DNA binding"/>
    <property type="evidence" value="ECO:0007669"/>
    <property type="project" value="InterPro"/>
</dbReference>
<evidence type="ECO:0000256" key="2">
    <source>
        <dbReference type="ARBA" id="ARBA00009430"/>
    </source>
</evidence>
<reference evidence="6 7" key="1">
    <citation type="submission" date="2015-11" db="EMBL/GenBank/DDBJ databases">
        <title>Genomes and virulence difference between two physiological races of Phytophthora nicotianae.</title>
        <authorList>
            <person name="Liu H."/>
            <person name="Ma X."/>
            <person name="Yu H."/>
            <person name="Fang D."/>
            <person name="Li Y."/>
            <person name="Wang X."/>
            <person name="Wang W."/>
            <person name="Dong Y."/>
            <person name="Xiao B."/>
        </authorList>
    </citation>
    <scope>NUCLEOTIDE SEQUENCE [LARGE SCALE GENOMIC DNA]</scope>
    <source>
        <strain evidence="7">race 1</strain>
    </source>
</reference>
<organism evidence="6 7">
    <name type="scientific">Phytophthora nicotianae</name>
    <name type="common">Potato buckeye rot agent</name>
    <name type="synonym">Phytophthora parasitica</name>
    <dbReference type="NCBI Taxonomy" id="4792"/>
    <lineage>
        <taxon>Eukaryota</taxon>
        <taxon>Sar</taxon>
        <taxon>Stramenopiles</taxon>
        <taxon>Oomycota</taxon>
        <taxon>Peronosporomycetes</taxon>
        <taxon>Peronosporales</taxon>
        <taxon>Peronosporaceae</taxon>
        <taxon>Phytophthora</taxon>
    </lineage>
</organism>
<name>A0A0W8CWX4_PHYNI</name>
<evidence type="ECO:0000313" key="7">
    <source>
        <dbReference type="Proteomes" id="UP000054636"/>
    </source>
</evidence>
<keyword evidence="3" id="KW-0240">DNA-directed RNA polymerase</keyword>
<dbReference type="InterPro" id="IPR009668">
    <property type="entry name" value="RNA_pol-assoc_fac_A49-like"/>
</dbReference>
<comment type="subcellular location">
    <subcellularLocation>
        <location evidence="1">Nucleus</location>
        <location evidence="1">Nucleolus</location>
    </subcellularLocation>
</comment>
<dbReference type="AlphaFoldDB" id="A0A0W8CWX4"/>
<gene>
    <name evidence="6" type="ORF">AM588_10002716</name>
</gene>
<proteinExistence type="inferred from homology"/>
<dbReference type="PANTHER" id="PTHR14440">
    <property type="entry name" value="DNA-DIRECTED RNA POLYMERASE I SUBUNIT RPA49"/>
    <property type="match status" value="1"/>
</dbReference>
<dbReference type="Proteomes" id="UP000054636">
    <property type="component" value="Unassembled WGS sequence"/>
</dbReference>
<keyword evidence="4" id="KW-0804">Transcription</keyword>
<evidence type="ECO:0000256" key="5">
    <source>
        <dbReference type="ARBA" id="ARBA00023242"/>
    </source>
</evidence>
<evidence type="ECO:0000256" key="1">
    <source>
        <dbReference type="ARBA" id="ARBA00004604"/>
    </source>
</evidence>